<dbReference type="GO" id="GO:0016787">
    <property type="term" value="F:hydrolase activity"/>
    <property type="evidence" value="ECO:0007669"/>
    <property type="project" value="UniProtKB-KW"/>
</dbReference>
<evidence type="ECO:0000256" key="2">
    <source>
        <dbReference type="ARBA" id="ARBA00022833"/>
    </source>
</evidence>
<accession>A0A383DXB4</accession>
<gene>
    <name evidence="3" type="ORF">METZ01_LOCUS501843</name>
</gene>
<evidence type="ECO:0008006" key="4">
    <source>
        <dbReference type="Google" id="ProtNLM"/>
    </source>
</evidence>
<dbReference type="Pfam" id="PF01546">
    <property type="entry name" value="Peptidase_M20"/>
    <property type="match status" value="1"/>
</dbReference>
<dbReference type="PANTHER" id="PTHR43808">
    <property type="entry name" value="ACETYLORNITHINE DEACETYLASE"/>
    <property type="match status" value="1"/>
</dbReference>
<name>A0A383DXB4_9ZZZZ</name>
<organism evidence="3">
    <name type="scientific">marine metagenome</name>
    <dbReference type="NCBI Taxonomy" id="408172"/>
    <lineage>
        <taxon>unclassified sequences</taxon>
        <taxon>metagenomes</taxon>
        <taxon>ecological metagenomes</taxon>
    </lineage>
</organism>
<dbReference type="SUPFAM" id="SSF53187">
    <property type="entry name" value="Zn-dependent exopeptidases"/>
    <property type="match status" value="1"/>
</dbReference>
<keyword evidence="2" id="KW-0862">Zinc</keyword>
<feature type="non-terminal residue" evidence="3">
    <location>
        <position position="170"/>
    </location>
</feature>
<dbReference type="Gene3D" id="3.40.630.10">
    <property type="entry name" value="Zn peptidases"/>
    <property type="match status" value="1"/>
</dbReference>
<dbReference type="InterPro" id="IPR050072">
    <property type="entry name" value="Peptidase_M20A"/>
</dbReference>
<dbReference type="InterPro" id="IPR001261">
    <property type="entry name" value="ArgE/DapE_CS"/>
</dbReference>
<protein>
    <recommendedName>
        <fullName evidence="4">Peptidase M20 dimerisation domain-containing protein</fullName>
    </recommendedName>
</protein>
<keyword evidence="1" id="KW-0378">Hydrolase</keyword>
<sequence>MDIPSATEITRDLVRIDSINPPGTEKRCADYLGTLLQDAGFEVNRYEYAAERTSLIAKLEGTGGQKAICFGGHTDVVPLGDKPWSVKPFGADIVDGRLYGRGSCDMKSGVAAYVHMALKLAHEQRGVADIVLVMAAGEETGCDGSKHLKELGVLPDAGAMIIAEPTSNYP</sequence>
<reference evidence="3" key="1">
    <citation type="submission" date="2018-05" db="EMBL/GenBank/DDBJ databases">
        <authorList>
            <person name="Lanie J.A."/>
            <person name="Ng W.-L."/>
            <person name="Kazmierczak K.M."/>
            <person name="Andrzejewski T.M."/>
            <person name="Davidsen T.M."/>
            <person name="Wayne K.J."/>
            <person name="Tettelin H."/>
            <person name="Glass J.I."/>
            <person name="Rusch D."/>
            <person name="Podicherti R."/>
            <person name="Tsui H.-C.T."/>
            <person name="Winkler M.E."/>
        </authorList>
    </citation>
    <scope>NUCLEOTIDE SEQUENCE</scope>
</reference>
<dbReference type="PROSITE" id="PS00759">
    <property type="entry name" value="ARGE_DAPE_CPG2_2"/>
    <property type="match status" value="1"/>
</dbReference>
<dbReference type="PANTHER" id="PTHR43808:SF8">
    <property type="entry name" value="PEPTIDASE M20 DIMERISATION DOMAIN-CONTAINING PROTEIN"/>
    <property type="match status" value="1"/>
</dbReference>
<dbReference type="AlphaFoldDB" id="A0A383DXB4"/>
<evidence type="ECO:0000313" key="3">
    <source>
        <dbReference type="EMBL" id="SVE48989.1"/>
    </source>
</evidence>
<dbReference type="EMBL" id="UINC01220881">
    <property type="protein sequence ID" value="SVE48989.1"/>
    <property type="molecule type" value="Genomic_DNA"/>
</dbReference>
<evidence type="ECO:0000256" key="1">
    <source>
        <dbReference type="ARBA" id="ARBA00022801"/>
    </source>
</evidence>
<dbReference type="InterPro" id="IPR002933">
    <property type="entry name" value="Peptidase_M20"/>
</dbReference>
<proteinExistence type="predicted"/>